<sequence length="50" mass="5809">MQIEVGSFVIYNGQEYQVVWIYDNGNVEIVTEGQPRKIELVQEGDLTHIR</sequence>
<proteinExistence type="predicted"/>
<evidence type="ECO:0000259" key="1">
    <source>
        <dbReference type="PROSITE" id="PS50042"/>
    </source>
</evidence>
<dbReference type="EMBL" id="JACSQM010000001">
    <property type="protein sequence ID" value="MBD7963100.1"/>
    <property type="molecule type" value="Genomic_DNA"/>
</dbReference>
<feature type="domain" description="Cyclic nucleotide-binding" evidence="1">
    <location>
        <begin position="1"/>
        <end position="45"/>
    </location>
</feature>
<dbReference type="PROSITE" id="PS50042">
    <property type="entry name" value="CNMP_BINDING_3"/>
    <property type="match status" value="1"/>
</dbReference>
<evidence type="ECO:0000313" key="2">
    <source>
        <dbReference type="EMBL" id="MBD7963100.1"/>
    </source>
</evidence>
<reference evidence="2 3" key="1">
    <citation type="submission" date="2020-08" db="EMBL/GenBank/DDBJ databases">
        <title>A Genomic Blueprint of the Chicken Gut Microbiome.</title>
        <authorList>
            <person name="Gilroy R."/>
            <person name="Ravi A."/>
            <person name="Getino M."/>
            <person name="Pursley I."/>
            <person name="Horton D.L."/>
            <person name="Alikhan N.-F."/>
            <person name="Baker D."/>
            <person name="Gharbi K."/>
            <person name="Hall N."/>
            <person name="Watson M."/>
            <person name="Adriaenssens E.M."/>
            <person name="Foster-Nyarko E."/>
            <person name="Jarju S."/>
            <person name="Secka A."/>
            <person name="Antonio M."/>
            <person name="Oren A."/>
            <person name="Chaudhuri R."/>
            <person name="La Ragione R.M."/>
            <person name="Hildebrand F."/>
            <person name="Pallen M.J."/>
        </authorList>
    </citation>
    <scope>NUCLEOTIDE SEQUENCE [LARGE SCALE GENOMIC DNA]</scope>
    <source>
        <strain evidence="2 3">Sa2CUA10</strain>
    </source>
</reference>
<organism evidence="2 3">
    <name type="scientific">Fictibacillus norfolkensis</name>
    <dbReference type="NCBI Taxonomy" id="2762233"/>
    <lineage>
        <taxon>Bacteria</taxon>
        <taxon>Bacillati</taxon>
        <taxon>Bacillota</taxon>
        <taxon>Bacilli</taxon>
        <taxon>Bacillales</taxon>
        <taxon>Fictibacillaceae</taxon>
        <taxon>Fictibacillus</taxon>
    </lineage>
</organism>
<dbReference type="Proteomes" id="UP000603641">
    <property type="component" value="Unassembled WGS sequence"/>
</dbReference>
<accession>A0ABR8SHW9</accession>
<gene>
    <name evidence="2" type="ORF">H9648_03460</name>
</gene>
<keyword evidence="3" id="KW-1185">Reference proteome</keyword>
<evidence type="ECO:0000313" key="3">
    <source>
        <dbReference type="Proteomes" id="UP000603641"/>
    </source>
</evidence>
<comment type="caution">
    <text evidence="2">The sequence shown here is derived from an EMBL/GenBank/DDBJ whole genome shotgun (WGS) entry which is preliminary data.</text>
</comment>
<dbReference type="RefSeq" id="WP_191752478.1">
    <property type="nucleotide sequence ID" value="NZ_JACSQM010000001.1"/>
</dbReference>
<dbReference type="InterPro" id="IPR000595">
    <property type="entry name" value="cNMP-bd_dom"/>
</dbReference>
<name>A0ABR8SHW9_9BACL</name>
<protein>
    <recommendedName>
        <fullName evidence="1">Cyclic nucleotide-binding domain-containing protein</fullName>
    </recommendedName>
</protein>